<dbReference type="Proteomes" id="UP000234681">
    <property type="component" value="Chromosome 1"/>
</dbReference>
<organism evidence="2 3">
    <name type="scientific">Rattus norvegicus</name>
    <name type="common">Rat</name>
    <dbReference type="NCBI Taxonomy" id="10116"/>
    <lineage>
        <taxon>Eukaryota</taxon>
        <taxon>Metazoa</taxon>
        <taxon>Chordata</taxon>
        <taxon>Craniata</taxon>
        <taxon>Vertebrata</taxon>
        <taxon>Euteleostomi</taxon>
        <taxon>Mammalia</taxon>
        <taxon>Eutheria</taxon>
        <taxon>Euarchontoglires</taxon>
        <taxon>Glires</taxon>
        <taxon>Rodentia</taxon>
        <taxon>Myomorpha</taxon>
        <taxon>Muroidea</taxon>
        <taxon>Muridae</taxon>
        <taxon>Murinae</taxon>
        <taxon>Rattus</taxon>
    </lineage>
</organism>
<protein>
    <submittedName>
        <fullName evidence="2">Similar to empty spiracles-like protein 2 (Predicted), isoform CRA_b</fullName>
    </submittedName>
</protein>
<name>A6JI87_RAT</name>
<sequence length="73" mass="8439">MDSTEQERQGEEGKKNPTEQKTNCTHIHRERGRGNHSRLWTSRALDRDPALGHHSRDRNGRGPRPLHQHATLV</sequence>
<proteinExistence type="predicted"/>
<evidence type="ECO:0000256" key="1">
    <source>
        <dbReference type="SAM" id="MobiDB-lite"/>
    </source>
</evidence>
<gene>
    <name evidence="2" type="primary">RGD1564797_predicted</name>
    <name evidence="2" type="ORF">rCG_57809</name>
</gene>
<feature type="compositionally biased region" description="Basic and acidic residues" evidence="1">
    <location>
        <begin position="1"/>
        <end position="18"/>
    </location>
</feature>
<evidence type="ECO:0000313" key="2">
    <source>
        <dbReference type="EMBL" id="EDL94561.1"/>
    </source>
</evidence>
<accession>A6JI87</accession>
<feature type="compositionally biased region" description="Basic residues" evidence="1">
    <location>
        <begin position="26"/>
        <end position="36"/>
    </location>
</feature>
<feature type="region of interest" description="Disordered" evidence="1">
    <location>
        <begin position="1"/>
        <end position="73"/>
    </location>
</feature>
<dbReference type="AlphaFoldDB" id="A6JI87"/>
<reference evidence="3" key="1">
    <citation type="submission" date="2005-09" db="EMBL/GenBank/DDBJ databases">
        <authorList>
            <person name="Mural R.J."/>
            <person name="Li P.W."/>
            <person name="Adams M.D."/>
            <person name="Amanatides P.G."/>
            <person name="Baden-Tillson H."/>
            <person name="Barnstead M."/>
            <person name="Chin S.H."/>
            <person name="Dew I."/>
            <person name="Evans C.A."/>
            <person name="Ferriera S."/>
            <person name="Flanigan M."/>
            <person name="Fosler C."/>
            <person name="Glodek A."/>
            <person name="Gu Z."/>
            <person name="Holt R.A."/>
            <person name="Jennings D."/>
            <person name="Kraft C.L."/>
            <person name="Lu F."/>
            <person name="Nguyen T."/>
            <person name="Nusskern D.R."/>
            <person name="Pfannkoch C.M."/>
            <person name="Sitter C."/>
            <person name="Sutton G.G."/>
            <person name="Venter J.C."/>
            <person name="Wang Z."/>
            <person name="Woodage T."/>
            <person name="Zheng X.H."/>
            <person name="Zhong F."/>
        </authorList>
    </citation>
    <scope>NUCLEOTIDE SEQUENCE [LARGE SCALE GENOMIC DNA]</scope>
    <source>
        <strain>BN</strain>
        <strain evidence="3">Sprague-Dawley</strain>
    </source>
</reference>
<evidence type="ECO:0000313" key="3">
    <source>
        <dbReference type="Proteomes" id="UP000234681"/>
    </source>
</evidence>
<dbReference type="EMBL" id="CH473986">
    <property type="protein sequence ID" value="EDL94561.1"/>
    <property type="molecule type" value="Genomic_DNA"/>
</dbReference>